<accession>A0A0J6E6F7</accession>
<keyword evidence="4" id="KW-1185">Reference proteome</keyword>
<organism evidence="1 3">
    <name type="scientific">Bacillus glycinifermentans</name>
    <dbReference type="NCBI Taxonomy" id="1664069"/>
    <lineage>
        <taxon>Bacteria</taxon>
        <taxon>Bacillati</taxon>
        <taxon>Bacillota</taxon>
        <taxon>Bacilli</taxon>
        <taxon>Bacillales</taxon>
        <taxon>Bacillaceae</taxon>
        <taxon>Bacillus</taxon>
    </lineage>
</organism>
<reference evidence="2 4" key="3">
    <citation type="submission" date="2023-03" db="EMBL/GenBank/DDBJ databases">
        <title>Agriculturally important microbes genome sequencing.</title>
        <authorList>
            <person name="Dunlap C."/>
        </authorList>
    </citation>
    <scope>NUCLEOTIDE SEQUENCE [LARGE SCALE GENOMIC DNA]</scope>
    <source>
        <strain evidence="2 4">CBP-3203</strain>
    </source>
</reference>
<sequence length="212" mass="23322">MNRASADRYANFKELSQKETEGVDYSVFKRNAGKGLLVMSPHGGGIEPGISEIVRAFADDRASIYLFEGIKSRGNRDLHVTSACFDDPLAVKMAADHQYVLAFHGYFEPSHCHTLVGGTDRKRAAIFVNALRRHGFSAELQERGARFSGTSPESINNRCKTGLSVQFEISTAQRKAMFGHFSLKGRDGSQNEVFHQYINAVKEGAAAAYGRA</sequence>
<dbReference type="Proteomes" id="UP001341297">
    <property type="component" value="Unassembled WGS sequence"/>
</dbReference>
<gene>
    <name evidence="1" type="ORF">AB447_224255</name>
    <name evidence="2" type="ORF">P8828_00115</name>
</gene>
<evidence type="ECO:0000313" key="4">
    <source>
        <dbReference type="Proteomes" id="UP001341297"/>
    </source>
</evidence>
<dbReference type="PATRIC" id="fig|1664069.3.peg.945"/>
<dbReference type="Proteomes" id="UP000036168">
    <property type="component" value="Unassembled WGS sequence"/>
</dbReference>
<evidence type="ECO:0000313" key="2">
    <source>
        <dbReference type="EMBL" id="MEC0483267.1"/>
    </source>
</evidence>
<evidence type="ECO:0000313" key="1">
    <source>
        <dbReference type="EMBL" id="KRT89394.1"/>
    </source>
</evidence>
<dbReference type="InterPro" id="IPR008585">
    <property type="entry name" value="Gamma_PGA_hydro"/>
</dbReference>
<keyword evidence="2" id="KW-0378">Hydrolase</keyword>
<reference evidence="1 3" key="1">
    <citation type="journal article" date="2015" name="Int. J. Syst. Evol. Microbiol.">
        <title>Bacillus glycinifermentans sp. nov., isolated from fermented soybean paste.</title>
        <authorList>
            <person name="Kim S.J."/>
            <person name="Dunlap C.A."/>
            <person name="Kwon S.W."/>
            <person name="Rooney A.P."/>
        </authorList>
    </citation>
    <scope>NUCLEOTIDE SEQUENCE [LARGE SCALE GENOMIC DNA]</scope>
    <source>
        <strain evidence="1 3">GO-13</strain>
    </source>
</reference>
<dbReference type="GO" id="GO:0016787">
    <property type="term" value="F:hydrolase activity"/>
    <property type="evidence" value="ECO:0007669"/>
    <property type="project" value="UniProtKB-KW"/>
</dbReference>
<dbReference type="EMBL" id="JARRTL010000002">
    <property type="protein sequence ID" value="MEC0483267.1"/>
    <property type="molecule type" value="Genomic_DNA"/>
</dbReference>
<name>A0A0J6E6F7_9BACI</name>
<reference evidence="1" key="2">
    <citation type="submission" date="2015-10" db="EMBL/GenBank/DDBJ databases">
        <authorList>
            <person name="Gilbert D.G."/>
        </authorList>
    </citation>
    <scope>NUCLEOTIDE SEQUENCE</scope>
    <source>
        <strain evidence="1">GO-13</strain>
    </source>
</reference>
<dbReference type="Pfam" id="PF05908">
    <property type="entry name" value="Gamma_PGA_hydro"/>
    <property type="match status" value="1"/>
</dbReference>
<proteinExistence type="predicted"/>
<dbReference type="EMBL" id="LECW02000049">
    <property type="protein sequence ID" value="KRT89394.1"/>
    <property type="molecule type" value="Genomic_DNA"/>
</dbReference>
<dbReference type="OrthoDB" id="7721587at2"/>
<comment type="caution">
    <text evidence="1">The sequence shown here is derived from an EMBL/GenBank/DDBJ whole genome shotgun (WGS) entry which is preliminary data.</text>
</comment>
<dbReference type="RefSeq" id="WP_048356347.1">
    <property type="nucleotide sequence ID" value="NZ_CP023481.1"/>
</dbReference>
<accession>A0A0J6GYT6</accession>
<dbReference type="InterPro" id="IPR038128">
    <property type="entry name" value="Gamma_PGA_hydro_sf"/>
</dbReference>
<dbReference type="Gene3D" id="3.40.630.100">
    <property type="entry name" value="Poly-gamma-glutamate hydrolase, zinc-binding motif"/>
    <property type="match status" value="1"/>
</dbReference>
<protein>
    <submittedName>
        <fullName evidence="2">Poly-gamma-glutamate hydrolase family protein</fullName>
    </submittedName>
</protein>
<dbReference type="AlphaFoldDB" id="A0A0J6E6F7"/>
<evidence type="ECO:0000313" key="3">
    <source>
        <dbReference type="Proteomes" id="UP000036168"/>
    </source>
</evidence>
<dbReference type="STRING" id="1664069.BGLY_1339"/>